<comment type="caution">
    <text evidence="9">The sequence shown here is derived from an EMBL/GenBank/DDBJ whole genome shotgun (WGS) entry which is preliminary data.</text>
</comment>
<dbReference type="Gene3D" id="1.20.5.170">
    <property type="match status" value="1"/>
</dbReference>
<dbReference type="InterPro" id="IPR004827">
    <property type="entry name" value="bZIP"/>
</dbReference>
<dbReference type="GO" id="GO:0000976">
    <property type="term" value="F:transcription cis-regulatory region binding"/>
    <property type="evidence" value="ECO:0007669"/>
    <property type="project" value="TreeGrafter"/>
</dbReference>
<feature type="compositionally biased region" description="Low complexity" evidence="7">
    <location>
        <begin position="1"/>
        <end position="15"/>
    </location>
</feature>
<keyword evidence="5" id="KW-0804">Transcription</keyword>
<dbReference type="PANTHER" id="PTHR45764:SF4">
    <property type="entry name" value="OS09G0306400 PROTEIN"/>
    <property type="match status" value="1"/>
</dbReference>
<comment type="similarity">
    <text evidence="2">Belongs to the bZIP family.</text>
</comment>
<protein>
    <recommendedName>
        <fullName evidence="8">BZIP domain-containing protein</fullName>
    </recommendedName>
</protein>
<dbReference type="GO" id="GO:0045893">
    <property type="term" value="P:positive regulation of DNA-templated transcription"/>
    <property type="evidence" value="ECO:0007669"/>
    <property type="project" value="TreeGrafter"/>
</dbReference>
<evidence type="ECO:0000256" key="6">
    <source>
        <dbReference type="ARBA" id="ARBA00023242"/>
    </source>
</evidence>
<feature type="region of interest" description="Disordered" evidence="7">
    <location>
        <begin position="1"/>
        <end position="66"/>
    </location>
</feature>
<reference evidence="9" key="1">
    <citation type="submission" date="2023-07" db="EMBL/GenBank/DDBJ databases">
        <title>A chromosome-level genome assembly of Lolium multiflorum.</title>
        <authorList>
            <person name="Chen Y."/>
            <person name="Copetti D."/>
            <person name="Kolliker R."/>
            <person name="Studer B."/>
        </authorList>
    </citation>
    <scope>NUCLEOTIDE SEQUENCE</scope>
    <source>
        <strain evidence="9">02402/16</strain>
        <tissue evidence="9">Leaf</tissue>
    </source>
</reference>
<evidence type="ECO:0000259" key="8">
    <source>
        <dbReference type="PROSITE" id="PS50217"/>
    </source>
</evidence>
<evidence type="ECO:0000313" key="10">
    <source>
        <dbReference type="Proteomes" id="UP001231189"/>
    </source>
</evidence>
<feature type="domain" description="BZIP" evidence="8">
    <location>
        <begin position="30"/>
        <end position="93"/>
    </location>
</feature>
<evidence type="ECO:0000256" key="4">
    <source>
        <dbReference type="ARBA" id="ARBA00023125"/>
    </source>
</evidence>
<evidence type="ECO:0000256" key="1">
    <source>
        <dbReference type="ARBA" id="ARBA00004123"/>
    </source>
</evidence>
<comment type="subcellular location">
    <subcellularLocation>
        <location evidence="1">Nucleus</location>
    </subcellularLocation>
</comment>
<dbReference type="GO" id="GO:0005634">
    <property type="term" value="C:nucleus"/>
    <property type="evidence" value="ECO:0007669"/>
    <property type="project" value="UniProtKB-SubCell"/>
</dbReference>
<dbReference type="CDD" id="cd14702">
    <property type="entry name" value="bZIP_plant_GBF1"/>
    <property type="match status" value="1"/>
</dbReference>
<dbReference type="InterPro" id="IPR045314">
    <property type="entry name" value="bZIP_plant_GBF1"/>
</dbReference>
<dbReference type="GO" id="GO:0046982">
    <property type="term" value="F:protein heterodimerization activity"/>
    <property type="evidence" value="ECO:0007669"/>
    <property type="project" value="UniProtKB-ARBA"/>
</dbReference>
<dbReference type="PROSITE" id="PS00036">
    <property type="entry name" value="BZIP_BASIC"/>
    <property type="match status" value="1"/>
</dbReference>
<dbReference type="PANTHER" id="PTHR45764">
    <property type="entry name" value="BZIP TRANSCRIPTION FACTOR 44"/>
    <property type="match status" value="1"/>
</dbReference>
<evidence type="ECO:0000256" key="5">
    <source>
        <dbReference type="ARBA" id="ARBA00023163"/>
    </source>
</evidence>
<keyword evidence="4" id="KW-0238">DNA-binding</keyword>
<feature type="compositionally biased region" description="Basic and acidic residues" evidence="7">
    <location>
        <begin position="16"/>
        <end position="30"/>
    </location>
</feature>
<dbReference type="Pfam" id="PF00170">
    <property type="entry name" value="bZIP_1"/>
    <property type="match status" value="1"/>
</dbReference>
<proteinExistence type="inferred from homology"/>
<dbReference type="Proteomes" id="UP001231189">
    <property type="component" value="Unassembled WGS sequence"/>
</dbReference>
<dbReference type="AlphaFoldDB" id="A0AAD8RUQ2"/>
<evidence type="ECO:0000256" key="7">
    <source>
        <dbReference type="SAM" id="MobiDB-lite"/>
    </source>
</evidence>
<organism evidence="9 10">
    <name type="scientific">Lolium multiflorum</name>
    <name type="common">Italian ryegrass</name>
    <name type="synonym">Lolium perenne subsp. multiflorum</name>
    <dbReference type="NCBI Taxonomy" id="4521"/>
    <lineage>
        <taxon>Eukaryota</taxon>
        <taxon>Viridiplantae</taxon>
        <taxon>Streptophyta</taxon>
        <taxon>Embryophyta</taxon>
        <taxon>Tracheophyta</taxon>
        <taxon>Spermatophyta</taxon>
        <taxon>Magnoliopsida</taxon>
        <taxon>Liliopsida</taxon>
        <taxon>Poales</taxon>
        <taxon>Poaceae</taxon>
        <taxon>BOP clade</taxon>
        <taxon>Pooideae</taxon>
        <taxon>Poodae</taxon>
        <taxon>Poeae</taxon>
        <taxon>Poeae Chloroplast Group 2 (Poeae type)</taxon>
        <taxon>Loliodinae</taxon>
        <taxon>Loliinae</taxon>
        <taxon>Lolium</taxon>
    </lineage>
</organism>
<dbReference type="SUPFAM" id="SSF57959">
    <property type="entry name" value="Leucine zipper domain"/>
    <property type="match status" value="1"/>
</dbReference>
<evidence type="ECO:0000313" key="9">
    <source>
        <dbReference type="EMBL" id="KAK1630131.1"/>
    </source>
</evidence>
<dbReference type="SMART" id="SM00338">
    <property type="entry name" value="BRLZ"/>
    <property type="match status" value="1"/>
</dbReference>
<dbReference type="PROSITE" id="PS50217">
    <property type="entry name" value="BZIP"/>
    <property type="match status" value="1"/>
</dbReference>
<evidence type="ECO:0000256" key="2">
    <source>
        <dbReference type="ARBA" id="ARBA00007163"/>
    </source>
</evidence>
<sequence length="153" mass="17099">MSSGTSFGSSQGTRSSRSEEDSPDLRAQMEKRRKRRKESNRESARRSRVRKQQHLDDLSSQVDQLKNQKQQLSMALSMTTQNLVAVKAQNSVMHTQKVELETRLSALGEIIYCMNSITNATNPVSMGTAASSACDIFGTSSTWSQPIDLYQCF</sequence>
<evidence type="ECO:0000256" key="3">
    <source>
        <dbReference type="ARBA" id="ARBA00023015"/>
    </source>
</evidence>
<gene>
    <name evidence="9" type="ORF">QYE76_004446</name>
</gene>
<dbReference type="EMBL" id="JAUUTY010000005">
    <property type="protein sequence ID" value="KAK1630131.1"/>
    <property type="molecule type" value="Genomic_DNA"/>
</dbReference>
<name>A0AAD8RUQ2_LOLMU</name>
<accession>A0AAD8RUQ2</accession>
<keyword evidence="3" id="KW-0805">Transcription regulation</keyword>
<dbReference type="FunFam" id="1.20.5.170:FF:000020">
    <property type="entry name" value="BZIP transcription factor"/>
    <property type="match status" value="1"/>
</dbReference>
<dbReference type="InterPro" id="IPR046347">
    <property type="entry name" value="bZIP_sf"/>
</dbReference>
<keyword evidence="10" id="KW-1185">Reference proteome</keyword>
<dbReference type="GO" id="GO:0003700">
    <property type="term" value="F:DNA-binding transcription factor activity"/>
    <property type="evidence" value="ECO:0007669"/>
    <property type="project" value="InterPro"/>
</dbReference>
<keyword evidence="6" id="KW-0539">Nucleus</keyword>